<organism evidence="2 3">
    <name type="scientific">Hymenobacter cellulosilyticus</name>
    <dbReference type="NCBI Taxonomy" id="2932248"/>
    <lineage>
        <taxon>Bacteria</taxon>
        <taxon>Pseudomonadati</taxon>
        <taxon>Bacteroidota</taxon>
        <taxon>Cytophagia</taxon>
        <taxon>Cytophagales</taxon>
        <taxon>Hymenobacteraceae</taxon>
        <taxon>Hymenobacter</taxon>
    </lineage>
</organism>
<evidence type="ECO:0000256" key="1">
    <source>
        <dbReference type="SAM" id="MobiDB-lite"/>
    </source>
</evidence>
<feature type="compositionally biased region" description="Low complexity" evidence="1">
    <location>
        <begin position="31"/>
        <end position="47"/>
    </location>
</feature>
<dbReference type="KEGG" id="hcu:MUN79_25775"/>
<keyword evidence="3" id="KW-1185">Reference proteome</keyword>
<feature type="region of interest" description="Disordered" evidence="1">
    <location>
        <begin position="26"/>
        <end position="47"/>
    </location>
</feature>
<reference evidence="2" key="1">
    <citation type="submission" date="2022-04" db="EMBL/GenBank/DDBJ databases">
        <title>Hymenobacter sp. isolated from the air.</title>
        <authorList>
            <person name="Won M."/>
            <person name="Lee C.-M."/>
            <person name="Woen H.-Y."/>
            <person name="Kwon S.-W."/>
        </authorList>
    </citation>
    <scope>NUCLEOTIDE SEQUENCE</scope>
    <source>
        <strain evidence="2">5116S-3</strain>
    </source>
</reference>
<evidence type="ECO:0000313" key="3">
    <source>
        <dbReference type="Proteomes" id="UP000831796"/>
    </source>
</evidence>
<dbReference type="Proteomes" id="UP000831796">
    <property type="component" value="Chromosome"/>
</dbReference>
<proteinExistence type="predicted"/>
<evidence type="ECO:0000313" key="2">
    <source>
        <dbReference type="EMBL" id="UOQ71964.1"/>
    </source>
</evidence>
<accession>A0A8T9Q350</accession>
<name>A0A8T9Q350_9BACT</name>
<gene>
    <name evidence="2" type="ORF">MUN79_25775</name>
</gene>
<dbReference type="AlphaFoldDB" id="A0A8T9Q350"/>
<dbReference type="RefSeq" id="WP_244675363.1">
    <property type="nucleotide sequence ID" value="NZ_CP095046.1"/>
</dbReference>
<protein>
    <submittedName>
        <fullName evidence="2">Uncharacterized protein</fullName>
    </submittedName>
</protein>
<sequence>MRQYCQIMWAVIGLLSLPACQSGGKEDKIRAAQPHAAPVAPEAPPRVATASTAPVDSVRELARFTPAGYRVEAVSQGDLNRDAFPDQIVVLRSLAADSSTMGDETPRPLLLLLGSATGRYTLGPATIKWCSAPAVAA</sequence>
<dbReference type="EMBL" id="CP095046">
    <property type="protein sequence ID" value="UOQ71964.1"/>
    <property type="molecule type" value="Genomic_DNA"/>
</dbReference>